<name>A0A8J5N330_HOMAM</name>
<accession>A0A8J5N330</accession>
<evidence type="ECO:0000313" key="3">
    <source>
        <dbReference type="Proteomes" id="UP000747542"/>
    </source>
</evidence>
<comment type="caution">
    <text evidence="2">The sequence shown here is derived from an EMBL/GenBank/DDBJ whole genome shotgun (WGS) entry which is preliminary data.</text>
</comment>
<organism evidence="2 3">
    <name type="scientific">Homarus americanus</name>
    <name type="common">American lobster</name>
    <dbReference type="NCBI Taxonomy" id="6706"/>
    <lineage>
        <taxon>Eukaryota</taxon>
        <taxon>Metazoa</taxon>
        <taxon>Ecdysozoa</taxon>
        <taxon>Arthropoda</taxon>
        <taxon>Crustacea</taxon>
        <taxon>Multicrustacea</taxon>
        <taxon>Malacostraca</taxon>
        <taxon>Eumalacostraca</taxon>
        <taxon>Eucarida</taxon>
        <taxon>Decapoda</taxon>
        <taxon>Pleocyemata</taxon>
        <taxon>Astacidea</taxon>
        <taxon>Nephropoidea</taxon>
        <taxon>Nephropidae</taxon>
        <taxon>Homarus</taxon>
    </lineage>
</organism>
<proteinExistence type="predicted"/>
<keyword evidence="1" id="KW-0732">Signal</keyword>
<protein>
    <submittedName>
        <fullName evidence="2">Uncharacterized protein</fullName>
    </submittedName>
</protein>
<evidence type="ECO:0000313" key="2">
    <source>
        <dbReference type="EMBL" id="KAG7172402.1"/>
    </source>
</evidence>
<sequence>MIRHLLLLGLLVASATAKEPCHCSAFITVRGGEMEVHKLPTSTVHTCEEHEQCKHHCYNEFSELSGHGNLDHISSDGVTTVGQVLCYTLRFPVSGEYVFAYSRVCEGPWEWTEGQSQQRLCCDLNQVYTSC</sequence>
<gene>
    <name evidence="2" type="ORF">Hamer_G026663</name>
</gene>
<dbReference type="EMBL" id="JAHLQT010011370">
    <property type="protein sequence ID" value="KAG7172402.1"/>
    <property type="molecule type" value="Genomic_DNA"/>
</dbReference>
<dbReference type="Proteomes" id="UP000747542">
    <property type="component" value="Unassembled WGS sequence"/>
</dbReference>
<dbReference type="OrthoDB" id="6334013at2759"/>
<evidence type="ECO:0000256" key="1">
    <source>
        <dbReference type="SAM" id="SignalP"/>
    </source>
</evidence>
<feature type="signal peptide" evidence="1">
    <location>
        <begin position="1"/>
        <end position="17"/>
    </location>
</feature>
<keyword evidence="3" id="KW-1185">Reference proteome</keyword>
<dbReference type="AlphaFoldDB" id="A0A8J5N330"/>
<reference evidence="2" key="1">
    <citation type="journal article" date="2021" name="Sci. Adv.">
        <title>The American lobster genome reveals insights on longevity, neural, and immune adaptations.</title>
        <authorList>
            <person name="Polinski J.M."/>
            <person name="Zimin A.V."/>
            <person name="Clark K.F."/>
            <person name="Kohn A.B."/>
            <person name="Sadowski N."/>
            <person name="Timp W."/>
            <person name="Ptitsyn A."/>
            <person name="Khanna P."/>
            <person name="Romanova D.Y."/>
            <person name="Williams P."/>
            <person name="Greenwood S.J."/>
            <person name="Moroz L.L."/>
            <person name="Walt D.R."/>
            <person name="Bodnar A.G."/>
        </authorList>
    </citation>
    <scope>NUCLEOTIDE SEQUENCE</scope>
    <source>
        <strain evidence="2">GMGI-L3</strain>
    </source>
</reference>
<feature type="chain" id="PRO_5035189016" evidence="1">
    <location>
        <begin position="18"/>
        <end position="131"/>
    </location>
</feature>